<evidence type="ECO:0000259" key="6">
    <source>
        <dbReference type="Pfam" id="PF02656"/>
    </source>
</evidence>
<accession>A0AAD3CFQ9</accession>
<dbReference type="InterPro" id="IPR051572">
    <property type="entry name" value="VTC_Complex_Subunit"/>
</dbReference>
<dbReference type="Proteomes" id="UP001054902">
    <property type="component" value="Unassembled WGS sequence"/>
</dbReference>
<keyword evidence="10" id="KW-1185">Reference proteome</keyword>
<dbReference type="PANTHER" id="PTHR46140:SF1">
    <property type="entry name" value="VACUOLAR TRANSPORTER CHAPERONE COMPLEX SUBUNIT 4-RELATED"/>
    <property type="match status" value="1"/>
</dbReference>
<comment type="caution">
    <text evidence="9">The sequence shown here is derived from an EMBL/GenBank/DDBJ whole genome shotgun (WGS) entry which is preliminary data.</text>
</comment>
<dbReference type="EMBL" id="BLLK01000020">
    <property type="protein sequence ID" value="GFH44996.1"/>
    <property type="molecule type" value="Genomic_DNA"/>
</dbReference>
<evidence type="ECO:0000259" key="7">
    <source>
        <dbReference type="Pfam" id="PF09359"/>
    </source>
</evidence>
<feature type="transmembrane region" description="Helical" evidence="5">
    <location>
        <begin position="514"/>
        <end position="533"/>
    </location>
</feature>
<evidence type="ECO:0000256" key="1">
    <source>
        <dbReference type="ARBA" id="ARBA00004127"/>
    </source>
</evidence>
<dbReference type="GO" id="GO:0012505">
    <property type="term" value="C:endomembrane system"/>
    <property type="evidence" value="ECO:0007669"/>
    <property type="project" value="UniProtKB-SubCell"/>
</dbReference>
<evidence type="ECO:0008006" key="11">
    <source>
        <dbReference type="Google" id="ProtNLM"/>
    </source>
</evidence>
<evidence type="ECO:0000256" key="5">
    <source>
        <dbReference type="SAM" id="Phobius"/>
    </source>
</evidence>
<dbReference type="InterPro" id="IPR018966">
    <property type="entry name" value="VTC_domain"/>
</dbReference>
<keyword evidence="4 5" id="KW-0472">Membrane</keyword>
<name>A0AAD3CFQ9_9STRA</name>
<evidence type="ECO:0000256" key="2">
    <source>
        <dbReference type="ARBA" id="ARBA00022692"/>
    </source>
</evidence>
<dbReference type="Pfam" id="PF02656">
    <property type="entry name" value="DUF202"/>
    <property type="match status" value="1"/>
</dbReference>
<feature type="domain" description="DUF202" evidence="6">
    <location>
        <begin position="505"/>
        <end position="566"/>
    </location>
</feature>
<feature type="transmembrane region" description="Helical" evidence="5">
    <location>
        <begin position="582"/>
        <end position="600"/>
    </location>
</feature>
<evidence type="ECO:0000256" key="4">
    <source>
        <dbReference type="ARBA" id="ARBA00023136"/>
    </source>
</evidence>
<comment type="subcellular location">
    <subcellularLocation>
        <location evidence="1">Endomembrane system</location>
        <topology evidence="1">Multi-pass membrane protein</topology>
    </subcellularLocation>
</comment>
<dbReference type="EMBL" id="BLLK01000020">
    <property type="protein sequence ID" value="GFH44991.1"/>
    <property type="molecule type" value="Genomic_DNA"/>
</dbReference>
<reference evidence="9 10" key="2">
    <citation type="journal article" date="2021" name="Sci. Rep.">
        <title>The genome of the diatom Chaetoceros tenuissimus carries an ancient integrated fragment of an extant virus.</title>
        <authorList>
            <person name="Hongo Y."/>
            <person name="Kimura K."/>
            <person name="Takaki Y."/>
            <person name="Yoshida Y."/>
            <person name="Baba S."/>
            <person name="Kobayashi G."/>
            <person name="Nagasaki K."/>
            <person name="Hano T."/>
            <person name="Tomaru Y."/>
        </authorList>
    </citation>
    <scope>NUCLEOTIDE SEQUENCE [LARGE SCALE GENOMIC DNA]</scope>
    <source>
        <strain evidence="9 10">NIES-3715</strain>
    </source>
</reference>
<feature type="transmembrane region" description="Helical" evidence="5">
    <location>
        <begin position="545"/>
        <end position="562"/>
    </location>
</feature>
<keyword evidence="3 5" id="KW-1133">Transmembrane helix</keyword>
<gene>
    <name evidence="8" type="ORF">CTEN210_01465</name>
    <name evidence="9" type="ORF">CTEN210_01470</name>
</gene>
<dbReference type="Gene3D" id="3.20.100.30">
    <property type="entry name" value="VTC, catalytic tunnel domain"/>
    <property type="match status" value="1"/>
</dbReference>
<feature type="domain" description="VTC" evidence="7">
    <location>
        <begin position="148"/>
        <end position="420"/>
    </location>
</feature>
<proteinExistence type="predicted"/>
<dbReference type="InterPro" id="IPR003807">
    <property type="entry name" value="DUF202"/>
</dbReference>
<evidence type="ECO:0000256" key="3">
    <source>
        <dbReference type="ARBA" id="ARBA00022989"/>
    </source>
</evidence>
<dbReference type="Pfam" id="PF09359">
    <property type="entry name" value="VTC"/>
    <property type="match status" value="1"/>
</dbReference>
<dbReference type="AlphaFoldDB" id="A0AAD3CFQ9"/>
<evidence type="ECO:0000313" key="9">
    <source>
        <dbReference type="EMBL" id="GFH44996.1"/>
    </source>
</evidence>
<dbReference type="PANTHER" id="PTHR46140">
    <property type="entry name" value="VACUOLAR TRANSPORTER CHAPERONE 1-RELATED"/>
    <property type="match status" value="1"/>
</dbReference>
<reference evidence="9" key="1">
    <citation type="submission" date="2020-02" db="EMBL/GenBank/DDBJ databases">
        <authorList>
            <person name="Hongo Y."/>
            <person name="Kimura K."/>
            <person name="Takaki Y."/>
            <person name="Tomaru Y."/>
        </authorList>
    </citation>
    <scope>NUCLEOTIDE SEQUENCE</scope>
    <source>
        <strain evidence="9">NIES-3715</strain>
    </source>
</reference>
<evidence type="ECO:0000313" key="10">
    <source>
        <dbReference type="Proteomes" id="UP001054902"/>
    </source>
</evidence>
<evidence type="ECO:0000313" key="8">
    <source>
        <dbReference type="EMBL" id="GFH44991.1"/>
    </source>
</evidence>
<dbReference type="GO" id="GO:0006799">
    <property type="term" value="P:polyphosphate biosynthetic process"/>
    <property type="evidence" value="ECO:0007669"/>
    <property type="project" value="UniProtKB-ARBA"/>
</dbReference>
<protein>
    <recommendedName>
        <fullName evidence="11">SPX domain-containing protein</fullName>
    </recommendedName>
</protein>
<keyword evidence="2 5" id="KW-0812">Transmembrane</keyword>
<dbReference type="InterPro" id="IPR042267">
    <property type="entry name" value="VTC_sf"/>
</dbReference>
<sequence length="897" mass="102064">MSNFSDTKEIDAFVNDTEVRIRYELHSIENDTKSLLAVLSQFEEAAAILSRNELEAFKSRADKIQARLVSLKDFTVSSMQTLFSRSNEDHQRYSRHKATGFPFAPVIGGTQVIPSLSEVFFKIKCLSDNDLSKPNKDKEWVPPSVFDRSTHKYWIQEANLVEVMLLCLREVPLLVFGKDTSEVANVGPEEDIWNTISTSITSIYFDSPESMILYKDRIARVESAQLFRIRWYGKKPSGNELIFLELKTHHEQWVQQKSIKERVALKAFDLIEVLQRDGRRWTKDMATIKVTNAKPGMRGKELEDAVSLLLRIRKLVIKKNLQPRIRSTYRRVAFQSNTNNDLRFTIDRDIELSSEESAPLGTWSRLENEYVKTVKMPVGAFEVKLGGVEAPKWVDTLLGKGIIQDGHKFSKYLSGASILFQKDVKTLPYWAEYPLFRKLYNGDIDSETNCKSDSDITRLTVNSENVPMSKEQKGNIFQKIALLFPFCSTNEKVTAPKFRARIEPKTYFAAERTFIQWISAALLLVTISALLLTYRESSTDANAKFLLFVALFLAFYALAVYFRRLHLMTKSKPYGYTDHIAPIILTIAIVIGVGSILFHASPSIRKITLRESKGKCQQVPYSGISFLEFQPSDIAIDLERHHAFVPSTSDIIMIDLEDDVHEVRTLSSIKFSDFEAVVLVGDVLFAVSEHSITEPSKLFAFEIAGSKKPKLELVGSWKLGNGVKGTESIAYRQVDGKEQLLISSYDALTNISQIHIFEVPKLDFFEGQELFPISRLNEKVMSSGIADTKIASMQVFEDRLYVLYDNAMMIRSFDLKSGQMYEDIRLPSVGDSYDKQWEGLYFERVQRSRGKDSNLRGASMMEGVILHLALDSPPQIWQFSMNEKKDGTFSFPKCAAA</sequence>
<organism evidence="9 10">
    <name type="scientific">Chaetoceros tenuissimus</name>
    <dbReference type="NCBI Taxonomy" id="426638"/>
    <lineage>
        <taxon>Eukaryota</taxon>
        <taxon>Sar</taxon>
        <taxon>Stramenopiles</taxon>
        <taxon>Ochrophyta</taxon>
        <taxon>Bacillariophyta</taxon>
        <taxon>Coscinodiscophyceae</taxon>
        <taxon>Chaetocerotophycidae</taxon>
        <taxon>Chaetocerotales</taxon>
        <taxon>Chaetocerotaceae</taxon>
        <taxon>Chaetoceros</taxon>
    </lineage>
</organism>